<dbReference type="PANTHER" id="PTHR43245:SF55">
    <property type="entry name" value="NAD(P)-BINDING DOMAIN-CONTAINING PROTEIN"/>
    <property type="match status" value="1"/>
</dbReference>
<evidence type="ECO:0000313" key="3">
    <source>
        <dbReference type="Proteomes" id="UP001220530"/>
    </source>
</evidence>
<dbReference type="InterPro" id="IPR036291">
    <property type="entry name" value="NAD(P)-bd_dom_sf"/>
</dbReference>
<keyword evidence="3" id="KW-1185">Reference proteome</keyword>
<dbReference type="EMBL" id="CP118246">
    <property type="protein sequence ID" value="WDR03236.1"/>
    <property type="molecule type" value="Genomic_DNA"/>
</dbReference>
<dbReference type="SUPFAM" id="SSF51735">
    <property type="entry name" value="NAD(P)-binding Rossmann-fold domains"/>
    <property type="match status" value="1"/>
</dbReference>
<name>A0ABY7YPL8_9HYPH</name>
<gene>
    <name evidence="2" type="ORF">PSQ19_03470</name>
</gene>
<evidence type="ECO:0000313" key="2">
    <source>
        <dbReference type="EMBL" id="WDR03236.1"/>
    </source>
</evidence>
<dbReference type="InterPro" id="IPR050177">
    <property type="entry name" value="Lipid_A_modif_metabolic_enz"/>
</dbReference>
<evidence type="ECO:0000259" key="1">
    <source>
        <dbReference type="Pfam" id="PF01370"/>
    </source>
</evidence>
<dbReference type="InterPro" id="IPR001509">
    <property type="entry name" value="Epimerase_deHydtase"/>
</dbReference>
<accession>A0ABY7YPL8</accession>
<dbReference type="Pfam" id="PF01370">
    <property type="entry name" value="Epimerase"/>
    <property type="match status" value="1"/>
</dbReference>
<sequence>MTIAIVGGTGFIGVELVKRLQAHDQEVVAIARGIEPVDLPEGARFITADRMDAEAMRAVMTEVNPSAVIDIFTISLRNTRAVLDAVGAVGGRYVLVSSTDVYANYAGLLKMANPPIRHEPATEESPLRTLRYPYRGNPRRPKGVSDDLFEDYDKLPIEEAARTDPRFDTTIVRPPMIFGENDKQNRFGWVINNAKAGKSIAIDRRAAGWLNSYSYVADVAEALALAAIHPAAAGRTYNVAQPKDRTVLAWAEIILGAMGIDCEVVTADPDANGIMADRAETSDLRYPLTLDSSRIRAELGFVETLPEADALQRTIAWALSKV</sequence>
<proteinExistence type="predicted"/>
<dbReference type="Proteomes" id="UP001220530">
    <property type="component" value="Chromosome"/>
</dbReference>
<reference evidence="2 3" key="1">
    <citation type="submission" date="2023-02" db="EMBL/GenBank/DDBJ databases">
        <title>Devosia algicola sp. nov., isolated from the phycosphere of marine algae.</title>
        <authorList>
            <person name="Kim J.M."/>
            <person name="Lee J.K."/>
            <person name="Choi B.J."/>
            <person name="Bayburt H."/>
            <person name="Jeon C.O."/>
        </authorList>
    </citation>
    <scope>NUCLEOTIDE SEQUENCE [LARGE SCALE GENOMIC DNA]</scope>
    <source>
        <strain evidence="2 3">G20-9</strain>
    </source>
</reference>
<protein>
    <submittedName>
        <fullName evidence="2">NAD-dependent epimerase/dehydratase family protein</fullName>
    </submittedName>
</protein>
<organism evidence="2 3">
    <name type="scientific">Devosia algicola</name>
    <dbReference type="NCBI Taxonomy" id="3026418"/>
    <lineage>
        <taxon>Bacteria</taxon>
        <taxon>Pseudomonadati</taxon>
        <taxon>Pseudomonadota</taxon>
        <taxon>Alphaproteobacteria</taxon>
        <taxon>Hyphomicrobiales</taxon>
        <taxon>Devosiaceae</taxon>
        <taxon>Devosia</taxon>
    </lineage>
</organism>
<feature type="domain" description="NAD-dependent epimerase/dehydratase" evidence="1">
    <location>
        <begin position="3"/>
        <end position="240"/>
    </location>
</feature>
<dbReference type="RefSeq" id="WP_282219630.1">
    <property type="nucleotide sequence ID" value="NZ_CP118246.1"/>
</dbReference>
<dbReference type="Gene3D" id="3.40.50.720">
    <property type="entry name" value="NAD(P)-binding Rossmann-like Domain"/>
    <property type="match status" value="1"/>
</dbReference>
<dbReference type="PANTHER" id="PTHR43245">
    <property type="entry name" value="BIFUNCTIONAL POLYMYXIN RESISTANCE PROTEIN ARNA"/>
    <property type="match status" value="1"/>
</dbReference>